<dbReference type="AlphaFoldDB" id="A0AAF0YUG6"/>
<protein>
    <submittedName>
        <fullName evidence="1">YqgE/AlgH family protein</fullName>
    </submittedName>
</protein>
<dbReference type="EMBL" id="CP136958">
    <property type="protein sequence ID" value="WOT02124.1"/>
    <property type="molecule type" value="Genomic_DNA"/>
</dbReference>
<organism evidence="1 2">
    <name type="scientific">Corynebacterium pyruviciproducens</name>
    <dbReference type="NCBI Taxonomy" id="598660"/>
    <lineage>
        <taxon>Bacteria</taxon>
        <taxon>Bacillati</taxon>
        <taxon>Actinomycetota</taxon>
        <taxon>Actinomycetes</taxon>
        <taxon>Mycobacteriales</taxon>
        <taxon>Corynebacteriaceae</taxon>
        <taxon>Corynebacterium</taxon>
    </lineage>
</organism>
<evidence type="ECO:0000313" key="2">
    <source>
        <dbReference type="Proteomes" id="UP000234560"/>
    </source>
</evidence>
<dbReference type="RefSeq" id="WP_101679100.1">
    <property type="nucleotide sequence ID" value="NZ_CP136958.1"/>
</dbReference>
<accession>A0AAF0YUG6</accession>
<evidence type="ECO:0000313" key="1">
    <source>
        <dbReference type="EMBL" id="WOT02124.1"/>
    </source>
</evidence>
<dbReference type="Gene3D" id="3.40.1740.10">
    <property type="entry name" value="VC0467-like"/>
    <property type="match status" value="1"/>
</dbReference>
<proteinExistence type="predicted"/>
<dbReference type="KEGG" id="cpyr:CYJ47_12920"/>
<gene>
    <name evidence="1" type="ORF">CYJ47_12920</name>
</gene>
<reference evidence="1" key="1">
    <citation type="submission" date="2017-12" db="EMBL/GenBank/DDBJ databases">
        <authorList>
            <person name="Thomas-White K."/>
            <person name="Wolfe A.J."/>
        </authorList>
    </citation>
    <scope>NUCLEOTIDE SEQUENCE</scope>
    <source>
        <strain evidence="1">UMB0763</strain>
    </source>
</reference>
<dbReference type="SUPFAM" id="SSF143456">
    <property type="entry name" value="VC0467-like"/>
    <property type="match status" value="1"/>
</dbReference>
<sequence length="191" mass="20703">MNDGRFIDPSPSTEIDTGRLIVAAPGNAYGFLQRSVQLIVLVEDDAAITVTLGRMTDVPLAGMIDPWVPLSGKPHAFFAGGMANRRSVIGIATGHGVDLEFTRCPGVGIIRVEGDPARYIDTIGQARFYLGCNAMGLDDLRAGIDADQFRLLDGTSDLVFAPRTVDIWRECMRMLPGAAPLWSTFTPYDEN</sequence>
<dbReference type="Proteomes" id="UP000234560">
    <property type="component" value="Chromosome"/>
</dbReference>
<reference evidence="1" key="2">
    <citation type="submission" date="2023-10" db="EMBL/GenBank/DDBJ databases">
        <authorList>
            <person name="Choi B."/>
        </authorList>
    </citation>
    <scope>NUCLEOTIDE SEQUENCE</scope>
    <source>
        <strain evidence="1">UMB0763</strain>
    </source>
</reference>
<name>A0AAF0YUG6_9CORY</name>